<proteinExistence type="inferred from homology"/>
<accession>A0AA39WS78</accession>
<comment type="similarity">
    <text evidence="1">Belongs to the short-chain dehydrogenases/reductases (SDR) family.</text>
</comment>
<dbReference type="InterPro" id="IPR051468">
    <property type="entry name" value="Fungal_SecMetab_SDRs"/>
</dbReference>
<dbReference type="Gene3D" id="3.40.50.720">
    <property type="entry name" value="NAD(P)-binding Rossmann-like Domain"/>
    <property type="match status" value="1"/>
</dbReference>
<dbReference type="AlphaFoldDB" id="A0AA39WS78"/>
<dbReference type="Pfam" id="PF00106">
    <property type="entry name" value="adh_short"/>
    <property type="match status" value="1"/>
</dbReference>
<dbReference type="GO" id="GO:0019748">
    <property type="term" value="P:secondary metabolic process"/>
    <property type="evidence" value="ECO:0007669"/>
    <property type="project" value="TreeGrafter"/>
</dbReference>
<evidence type="ECO:0008006" key="4">
    <source>
        <dbReference type="Google" id="ProtNLM"/>
    </source>
</evidence>
<dbReference type="InterPro" id="IPR036291">
    <property type="entry name" value="NAD(P)-bd_dom_sf"/>
</dbReference>
<name>A0AA39WS78_9PEZI</name>
<comment type="caution">
    <text evidence="2">The sequence shown here is derived from an EMBL/GenBank/DDBJ whole genome shotgun (WGS) entry which is preliminary data.</text>
</comment>
<dbReference type="PANTHER" id="PTHR43544">
    <property type="entry name" value="SHORT-CHAIN DEHYDROGENASE/REDUCTASE"/>
    <property type="match status" value="1"/>
</dbReference>
<gene>
    <name evidence="2" type="ORF">B0T14DRAFT_429307</name>
</gene>
<reference evidence="2" key="1">
    <citation type="submission" date="2023-06" db="EMBL/GenBank/DDBJ databases">
        <title>Genome-scale phylogeny and comparative genomics of the fungal order Sordariales.</title>
        <authorList>
            <consortium name="Lawrence Berkeley National Laboratory"/>
            <person name="Hensen N."/>
            <person name="Bonometti L."/>
            <person name="Westerberg I."/>
            <person name="Brannstrom I.O."/>
            <person name="Guillou S."/>
            <person name="Cros-Aarteil S."/>
            <person name="Calhoun S."/>
            <person name="Haridas S."/>
            <person name="Kuo A."/>
            <person name="Mondo S."/>
            <person name="Pangilinan J."/>
            <person name="Riley R."/>
            <person name="Labutti K."/>
            <person name="Andreopoulos B."/>
            <person name="Lipzen A."/>
            <person name="Chen C."/>
            <person name="Yanf M."/>
            <person name="Daum C."/>
            <person name="Ng V."/>
            <person name="Clum A."/>
            <person name="Steindorff A."/>
            <person name="Ohm R."/>
            <person name="Martin F."/>
            <person name="Silar P."/>
            <person name="Natvig D."/>
            <person name="Lalanne C."/>
            <person name="Gautier V."/>
            <person name="Ament-Velasquez S.L."/>
            <person name="Kruys A."/>
            <person name="Hutchinson M.I."/>
            <person name="Powell A.J."/>
            <person name="Barry K."/>
            <person name="Miller A.N."/>
            <person name="Grigoriev I.V."/>
            <person name="Debuchy R."/>
            <person name="Gladieux P."/>
            <person name="Thoren M.H."/>
            <person name="Johannesson H."/>
        </authorList>
    </citation>
    <scope>NUCLEOTIDE SEQUENCE</scope>
    <source>
        <strain evidence="2">CBS 606.72</strain>
    </source>
</reference>
<evidence type="ECO:0000256" key="1">
    <source>
        <dbReference type="ARBA" id="ARBA00006484"/>
    </source>
</evidence>
<dbReference type="SUPFAM" id="SSF51735">
    <property type="entry name" value="NAD(P)-binding Rossmann-fold domains"/>
    <property type="match status" value="1"/>
</dbReference>
<organism evidence="2 3">
    <name type="scientific">Immersiella caudata</name>
    <dbReference type="NCBI Taxonomy" id="314043"/>
    <lineage>
        <taxon>Eukaryota</taxon>
        <taxon>Fungi</taxon>
        <taxon>Dikarya</taxon>
        <taxon>Ascomycota</taxon>
        <taxon>Pezizomycotina</taxon>
        <taxon>Sordariomycetes</taxon>
        <taxon>Sordariomycetidae</taxon>
        <taxon>Sordariales</taxon>
        <taxon>Lasiosphaeriaceae</taxon>
        <taxon>Immersiella</taxon>
    </lineage>
</organism>
<dbReference type="GO" id="GO:0005737">
    <property type="term" value="C:cytoplasm"/>
    <property type="evidence" value="ECO:0007669"/>
    <property type="project" value="TreeGrafter"/>
</dbReference>
<dbReference type="Proteomes" id="UP001175000">
    <property type="component" value="Unassembled WGS sequence"/>
</dbReference>
<sequence length="272" mass="29228">MSIPTARPIVFITGANSGIGLEAVKAFLGSADPYHILFGSRSVEKGEQAIQQVESEFPNSATTIELVQVDLISDESIQTAFKKVSSKHDHIDALVNNAGGQFDNWLGNTSNTLRNSMNLAYDVNVAGTHVLTHTFVPLLLKSTLTPRLLFITSGLSSLTSAETKFFPTSLDHSVPKGWPKEGFTLPIGYPCSKAALNMLMLGWKYALEGDGVKVWSLSPGFLATNLGGNIELLKKMGAGDASLGGIFIKDVVDGKRDGDHGKAIRREGVQPW</sequence>
<keyword evidence="3" id="KW-1185">Reference proteome</keyword>
<dbReference type="PANTHER" id="PTHR43544:SF32">
    <property type="entry name" value="CHAIN DEHYDROGENASE, PUTATIVE (AFU_ORTHOLOGUE AFUA_5G01530)-RELATED"/>
    <property type="match status" value="1"/>
</dbReference>
<evidence type="ECO:0000313" key="3">
    <source>
        <dbReference type="Proteomes" id="UP001175000"/>
    </source>
</evidence>
<dbReference type="GO" id="GO:0016491">
    <property type="term" value="F:oxidoreductase activity"/>
    <property type="evidence" value="ECO:0007669"/>
    <property type="project" value="TreeGrafter"/>
</dbReference>
<dbReference type="InterPro" id="IPR002347">
    <property type="entry name" value="SDR_fam"/>
</dbReference>
<protein>
    <recommendedName>
        <fullName evidence="4">Short-chain dehydrogenase</fullName>
    </recommendedName>
</protein>
<evidence type="ECO:0000313" key="2">
    <source>
        <dbReference type="EMBL" id="KAK0620566.1"/>
    </source>
</evidence>
<dbReference type="PRINTS" id="PR00081">
    <property type="entry name" value="GDHRDH"/>
</dbReference>
<dbReference type="EMBL" id="JAULSU010000004">
    <property type="protein sequence ID" value="KAK0620566.1"/>
    <property type="molecule type" value="Genomic_DNA"/>
</dbReference>